<dbReference type="AlphaFoldDB" id="A0A6L9SGV5"/>
<dbReference type="Gene3D" id="2.130.10.10">
    <property type="entry name" value="YVTN repeat-like/Quinoprotein amine dehydrogenase"/>
    <property type="match status" value="1"/>
</dbReference>
<dbReference type="InterPro" id="IPR011044">
    <property type="entry name" value="Quino_amine_DH_bsu"/>
</dbReference>
<name>A0A6L9SGV5_9ACTN</name>
<sequence length="488" mass="51875">MTTHANVLSRVRHLSVGRRHRAAALAGLALPAVLLAGCGSDDDATGAGDEAVEEEAGTDATDEPEADGADENEATEAAARSPRLAITYDGGIQVLDAATLDVVGDIELAGFNRLNPAGDERHLYVSTTGGFQLLDVGAWAEPHGDHSHYYTADPELTDVSVSAEKPGHVVVHHGRTALFDDGTGQVTVFDSGDVAESDAEVREYTTPSAHHGVAVELTDGSLVVSEGDEEARTGIRVLDGDGEEIAASDDCPGVHGEAMAADETVVIGCEDGVLVYSDGEITKVESPDEYGRIGNQAGSEASPIVLGDYKSDPDAELERPTRVSLVDTRTAELTLVDLPASYTFRSLARGDDGEALVLGTDGQIHVIDPESAELVESIPVIQEWEEPMEWQEPRPAIHMLDGTAYVTDPMADTIHAVDIPTGEVWNSVELEVTPNEINGVTGDAVDGVSAEYGGDDEDHDDEDHDDEDHEHEDHEHDEDHGDHDHDDE</sequence>
<accession>A0A6L9SGV5</accession>
<evidence type="ECO:0000313" key="2">
    <source>
        <dbReference type="EMBL" id="NEE04377.1"/>
    </source>
</evidence>
<proteinExistence type="predicted"/>
<feature type="compositionally biased region" description="Basic and acidic residues" evidence="1">
    <location>
        <begin position="471"/>
        <end position="488"/>
    </location>
</feature>
<dbReference type="EMBL" id="JAAGOA010000033">
    <property type="protein sequence ID" value="NEE04377.1"/>
    <property type="molecule type" value="Genomic_DNA"/>
</dbReference>
<dbReference type="NCBIfam" id="NF038015">
    <property type="entry name" value="AztD"/>
    <property type="match status" value="1"/>
</dbReference>
<protein>
    <recommendedName>
        <fullName evidence="4">PQQ-binding-like beta-propeller repeat protein</fullName>
    </recommendedName>
</protein>
<keyword evidence="3" id="KW-1185">Reference proteome</keyword>
<feature type="compositionally biased region" description="Acidic residues" evidence="1">
    <location>
        <begin position="43"/>
        <end position="74"/>
    </location>
</feature>
<dbReference type="PANTHER" id="PTHR47197:SF3">
    <property type="entry name" value="DIHYDRO-HEME D1 DEHYDROGENASE"/>
    <property type="match status" value="1"/>
</dbReference>
<feature type="region of interest" description="Disordered" evidence="1">
    <location>
        <begin position="435"/>
        <end position="488"/>
    </location>
</feature>
<comment type="caution">
    <text evidence="2">The sequence shown here is derived from an EMBL/GenBank/DDBJ whole genome shotgun (WGS) entry which is preliminary data.</text>
</comment>
<dbReference type="PANTHER" id="PTHR47197">
    <property type="entry name" value="PROTEIN NIRF"/>
    <property type="match status" value="1"/>
</dbReference>
<organism evidence="2 3">
    <name type="scientific">Phytoactinopolyspora halotolerans</name>
    <dbReference type="NCBI Taxonomy" id="1981512"/>
    <lineage>
        <taxon>Bacteria</taxon>
        <taxon>Bacillati</taxon>
        <taxon>Actinomycetota</taxon>
        <taxon>Actinomycetes</taxon>
        <taxon>Jiangellales</taxon>
        <taxon>Jiangellaceae</taxon>
        <taxon>Phytoactinopolyspora</taxon>
    </lineage>
</organism>
<dbReference type="InterPro" id="IPR047697">
    <property type="entry name" value="AztD-like"/>
</dbReference>
<feature type="region of interest" description="Disordered" evidence="1">
    <location>
        <begin position="43"/>
        <end position="81"/>
    </location>
</feature>
<evidence type="ECO:0008006" key="4">
    <source>
        <dbReference type="Google" id="ProtNLM"/>
    </source>
</evidence>
<gene>
    <name evidence="2" type="ORF">G1H10_29820</name>
</gene>
<evidence type="ECO:0000313" key="3">
    <source>
        <dbReference type="Proteomes" id="UP000475214"/>
    </source>
</evidence>
<reference evidence="2 3" key="1">
    <citation type="submission" date="2020-02" db="EMBL/GenBank/DDBJ databases">
        <authorList>
            <person name="Li X.-J."/>
            <person name="Han X.-M."/>
        </authorList>
    </citation>
    <scope>NUCLEOTIDE SEQUENCE [LARGE SCALE GENOMIC DNA]</scope>
    <source>
        <strain evidence="2 3">CCTCC AB 2017055</strain>
    </source>
</reference>
<dbReference type="Proteomes" id="UP000475214">
    <property type="component" value="Unassembled WGS sequence"/>
</dbReference>
<dbReference type="SUPFAM" id="SSF50969">
    <property type="entry name" value="YVTN repeat-like/Quinoprotein amine dehydrogenase"/>
    <property type="match status" value="1"/>
</dbReference>
<dbReference type="InterPro" id="IPR015943">
    <property type="entry name" value="WD40/YVTN_repeat-like_dom_sf"/>
</dbReference>
<dbReference type="InterPro" id="IPR051200">
    <property type="entry name" value="Host-pathogen_enzymatic-act"/>
</dbReference>
<evidence type="ECO:0000256" key="1">
    <source>
        <dbReference type="SAM" id="MobiDB-lite"/>
    </source>
</evidence>
<feature type="compositionally biased region" description="Acidic residues" evidence="1">
    <location>
        <begin position="453"/>
        <end position="470"/>
    </location>
</feature>